<dbReference type="InterPro" id="IPR006680">
    <property type="entry name" value="Amidohydro-rel"/>
</dbReference>
<evidence type="ECO:0000256" key="1">
    <source>
        <dbReference type="ARBA" id="ARBA00023239"/>
    </source>
</evidence>
<dbReference type="Gene3D" id="3.20.20.140">
    <property type="entry name" value="Metal-dependent hydrolases"/>
    <property type="match status" value="1"/>
</dbReference>
<protein>
    <submittedName>
        <fullName evidence="3">Amidohydrolase family protein</fullName>
    </submittedName>
</protein>
<sequence>MNDIAKTIRIMAFAVIIFSCQEKKVETDRPAELLPKPKEKEISDLKLKDFNPVSVYKVPQTNIVKARYPIIDLHSHPYAKNAEQLQQWVQTMDEVGVDKTTILTYATGARFDSLYKVYAQYPDRFILFCGFDYTGYDQPDFAARAVAELERCVKVGARGVGELGDKGKGLFYSKPTPAYGMHIDDPRMEPLIEKCGELGIPISIHVAEPIWMYLKMDSLNDGLMNAYKWRLDNQPDILDHEEMVGTLENAVRKHPGTTFIACHYANSSYDLGILGNLFDRYPNLYADISARYAETAPIPRRVNKFFNQYQDRLVYGTDMGMNNTMYRVTFRILETEDEHFYAHELFSYHWALHGYGLEPSILKKVYRENALNILGKD</sequence>
<evidence type="ECO:0000313" key="4">
    <source>
        <dbReference type="Proteomes" id="UP001172083"/>
    </source>
</evidence>
<comment type="caution">
    <text evidence="3">The sequence shown here is derived from an EMBL/GenBank/DDBJ whole genome shotgun (WGS) entry which is preliminary data.</text>
</comment>
<dbReference type="Proteomes" id="UP001172083">
    <property type="component" value="Unassembled WGS sequence"/>
</dbReference>
<dbReference type="PROSITE" id="PS51257">
    <property type="entry name" value="PROKAR_LIPOPROTEIN"/>
    <property type="match status" value="1"/>
</dbReference>
<feature type="domain" description="Amidohydrolase-related" evidence="2">
    <location>
        <begin position="98"/>
        <end position="375"/>
    </location>
</feature>
<evidence type="ECO:0000259" key="2">
    <source>
        <dbReference type="Pfam" id="PF04909"/>
    </source>
</evidence>
<keyword evidence="1" id="KW-0456">Lyase</keyword>
<name>A0ABT8LFC3_9BACT</name>
<dbReference type="InterPro" id="IPR032465">
    <property type="entry name" value="ACMSD"/>
</dbReference>
<accession>A0ABT8LFC3</accession>
<dbReference type="InterPro" id="IPR032466">
    <property type="entry name" value="Metal_Hydrolase"/>
</dbReference>
<dbReference type="PANTHER" id="PTHR21240">
    <property type="entry name" value="2-AMINO-3-CARBOXYLMUCONATE-6-SEMIALDEHYDE DECARBOXYLASE"/>
    <property type="match status" value="1"/>
</dbReference>
<keyword evidence="4" id="KW-1185">Reference proteome</keyword>
<reference evidence="3" key="1">
    <citation type="submission" date="2023-06" db="EMBL/GenBank/DDBJ databases">
        <title>Genomic of Agaribacillus aureum.</title>
        <authorList>
            <person name="Wang G."/>
        </authorList>
    </citation>
    <scope>NUCLEOTIDE SEQUENCE</scope>
    <source>
        <strain evidence="3">BMA12</strain>
    </source>
</reference>
<dbReference type="RefSeq" id="WP_346761809.1">
    <property type="nucleotide sequence ID" value="NZ_JAUJEB010000009.1"/>
</dbReference>
<dbReference type="PANTHER" id="PTHR21240:SF28">
    <property type="entry name" value="ISO-OROTATE DECARBOXYLASE (EUROFUNG)"/>
    <property type="match status" value="1"/>
</dbReference>
<organism evidence="3 4">
    <name type="scientific">Agaribacillus aureus</name>
    <dbReference type="NCBI Taxonomy" id="3051825"/>
    <lineage>
        <taxon>Bacteria</taxon>
        <taxon>Pseudomonadati</taxon>
        <taxon>Bacteroidota</taxon>
        <taxon>Cytophagia</taxon>
        <taxon>Cytophagales</taxon>
        <taxon>Splendidivirgaceae</taxon>
        <taxon>Agaribacillus</taxon>
    </lineage>
</organism>
<dbReference type="EMBL" id="JAUJEB010000009">
    <property type="protein sequence ID" value="MDN5216472.1"/>
    <property type="molecule type" value="Genomic_DNA"/>
</dbReference>
<evidence type="ECO:0000313" key="3">
    <source>
        <dbReference type="EMBL" id="MDN5216472.1"/>
    </source>
</evidence>
<dbReference type="SUPFAM" id="SSF51556">
    <property type="entry name" value="Metallo-dependent hydrolases"/>
    <property type="match status" value="1"/>
</dbReference>
<gene>
    <name evidence="3" type="ORF">QQ020_30670</name>
</gene>
<proteinExistence type="predicted"/>
<dbReference type="Pfam" id="PF04909">
    <property type="entry name" value="Amidohydro_2"/>
    <property type="match status" value="1"/>
</dbReference>